<accession>A0ACC3MTB3</accession>
<evidence type="ECO:0000313" key="1">
    <source>
        <dbReference type="EMBL" id="KAK3703296.1"/>
    </source>
</evidence>
<protein>
    <submittedName>
        <fullName evidence="1">Uncharacterized protein</fullName>
    </submittedName>
</protein>
<evidence type="ECO:0000313" key="2">
    <source>
        <dbReference type="Proteomes" id="UP001281147"/>
    </source>
</evidence>
<dbReference type="Proteomes" id="UP001281147">
    <property type="component" value="Unassembled WGS sequence"/>
</dbReference>
<reference evidence="1" key="1">
    <citation type="submission" date="2023-07" db="EMBL/GenBank/DDBJ databases">
        <title>Black Yeasts Isolated from many extreme environments.</title>
        <authorList>
            <person name="Coleine C."/>
            <person name="Stajich J.E."/>
            <person name="Selbmann L."/>
        </authorList>
    </citation>
    <scope>NUCLEOTIDE SEQUENCE</scope>
    <source>
        <strain evidence="1">CCFEE 5714</strain>
    </source>
</reference>
<proteinExistence type="predicted"/>
<sequence length="1396" mass="156940">MSFLDGDKLFLNSTIVDGSGSISRYSASLLVREDRIRTIYSGRDSLDSSKVDSARKAGVHVVDCENGRWAISPGFIDMHAHSDLSLLHTPTHEAKITQGCTTEVVGQDGISYSPVNDETLARIRKQIAGWNGNPTDPPDFFDRWRSVKEYLDLLDSARIATNAAYLVPQGNLRILVKGWDSSPCTKEEMEAQKQILRKSLEEGAVGMSSGLTYVPGMFADDDELAQLCEVVKQYGGYYCPHHRSYGKGAMQAYREMIALAKKTGVRLHLAHATLNYPENAGRADELLTMIDDALADGVDITFDTYPYLPGSTTLASTLPSWAGSAEDKIALLDDPKQRERIRHQALVEGTDGCHGCTLGWDILEIGGVSDPSLADKYVGKTIAQIAEEQQRHPFDAYVDILKEDDFNSTILSHSGHEGNVRKIMRHARHTGGSDGILTSTKPHPRGWGTFPRYLGHYGRDLAQGRVRNIYNPERNDEYEDTDPETIFAGGLEEAVAHITSRPANVIRAKDRGLIREGYLADLVVFDPNNIRDVATFSNPKQPASGIRAVLVNGVFAVDEAGVDLRRPTYIEMPHSEPAPHPPGVLRPESDENAQESASPSSYLGLNITQSPKATPKSVSIAPDAETMSPFMLGDQQDVDEVDLDQGRPRRKRSLLKKAGSKRLFGRRSRKQSSTSRPSSDFPADSEATETDDNSSNVRLENAHPDHQVDHLIGQVSEWIKEERSKQERRKTRRGKLSGDGALPKSDGVDEIRETNFHIKHRQSDASVDSFDLDKLEKIIKHNLSLDQRTGRPKNACPTYSRRKHLMSKSHRKQSGASSDTDYIEPDVDVPTCDVVLDNSKTLSYTGGGSDDSDSASDELQRTASYRDRDAWHEFKFEIVRLSHTLRLKGWRRVSMDMSNEINVQRLSGALTNAVYVVHPPSNLPARADTNGSGTATKKLPPKLLLRIYGPQVGHLIDREAELAILRRLARKKIGPRLLGTFSNGRFEEYLHAKPLTPEELRNADTSKQIAKRMRELHDGIELLDQEREDGAFVWRNWDKWVSRVEKVVLWLDCQIMQVEPGARPVGDEAWKRRGFICGVPWKQFRQMVEKYREWLCKQYGGEGHVKEHLVFAHNDTQYGNILRLVPTGESPLLLPANSHKQLIVIDFEYASANLPGLEFANHFTEWSYNYHDKRRPYAFHPDQYPTPEEQERFIRAYIRHRPQFNVSTPKMTPTAPSDTKTNRLELPSRQTTSSISEFMLDARAPPGGSTSQSIEEVARNPREDEEVARLMRETRLWRLANTAQWVAWGIVQAKVPGMPDFSPEAASEPGRDNEEDSREDLAERGDEYKELAAKEEAQQDDDADGSGQEEIEEEFDYLGYAQHRALFFWADAWDIGLVKAEELPEELRAKVKRVPY</sequence>
<name>A0ACC3MTB3_9PEZI</name>
<comment type="caution">
    <text evidence="1">The sequence shown here is derived from an EMBL/GenBank/DDBJ whole genome shotgun (WGS) entry which is preliminary data.</text>
</comment>
<dbReference type="EMBL" id="JAUTXU010000153">
    <property type="protein sequence ID" value="KAK3703296.1"/>
    <property type="molecule type" value="Genomic_DNA"/>
</dbReference>
<organism evidence="1 2">
    <name type="scientific">Vermiconidia calcicola</name>
    <dbReference type="NCBI Taxonomy" id="1690605"/>
    <lineage>
        <taxon>Eukaryota</taxon>
        <taxon>Fungi</taxon>
        <taxon>Dikarya</taxon>
        <taxon>Ascomycota</taxon>
        <taxon>Pezizomycotina</taxon>
        <taxon>Dothideomycetes</taxon>
        <taxon>Dothideomycetidae</taxon>
        <taxon>Mycosphaerellales</taxon>
        <taxon>Extremaceae</taxon>
        <taxon>Vermiconidia</taxon>
    </lineage>
</organism>
<keyword evidence="2" id="KW-1185">Reference proteome</keyword>
<gene>
    <name evidence="1" type="ORF">LTR37_014508</name>
</gene>